<keyword evidence="1" id="KW-1133">Transmembrane helix</keyword>
<feature type="transmembrane region" description="Helical" evidence="1">
    <location>
        <begin position="264"/>
        <end position="288"/>
    </location>
</feature>
<organism evidence="3 4">
    <name type="scientific">Saprolegnia diclina (strain VS20)</name>
    <dbReference type="NCBI Taxonomy" id="1156394"/>
    <lineage>
        <taxon>Eukaryota</taxon>
        <taxon>Sar</taxon>
        <taxon>Stramenopiles</taxon>
        <taxon>Oomycota</taxon>
        <taxon>Saprolegniomycetes</taxon>
        <taxon>Saprolegniales</taxon>
        <taxon>Saprolegniaceae</taxon>
        <taxon>Saprolegnia</taxon>
    </lineage>
</organism>
<dbReference type="AlphaFoldDB" id="T0R0X8"/>
<sequence>MLLAAFLLVVVAAVSGDLSFCWYATYPNGQIVVADGNCTLAGTVCATTNQCDRSSPTTFTSTVLTNCTGLGRLKNYAHSSLTIKDVPRLIFDNVTTIIDLYTTSVSHWPSVSTIVLRDNNLTDTSSIGATLTTLDISSNTLRRMTNNDFGALKALSFSNNWDLTTIANVSFAKIAFLNMTNCWHRSNMTLDATSYEALNALRPWNDSSAIDAPTGYSINYPIATDAIACNDVGGSIQKLWESTSTISVAVCVTATAATTTSDNYYASLVMGVTCGTAFVAAAIIFFYLSEWQL</sequence>
<dbReference type="VEuPathDB" id="FungiDB:SDRG_16498"/>
<keyword evidence="4" id="KW-1185">Reference proteome</keyword>
<dbReference type="STRING" id="1156394.T0R0X8"/>
<keyword evidence="1" id="KW-0812">Transmembrane</keyword>
<dbReference type="EMBL" id="JH767263">
    <property type="protein sequence ID" value="EQC25643.1"/>
    <property type="molecule type" value="Genomic_DNA"/>
</dbReference>
<dbReference type="GeneID" id="19957225"/>
<keyword evidence="2" id="KW-0732">Signal</keyword>
<evidence type="ECO:0000256" key="2">
    <source>
        <dbReference type="SAM" id="SignalP"/>
    </source>
</evidence>
<feature type="signal peptide" evidence="2">
    <location>
        <begin position="1"/>
        <end position="16"/>
    </location>
</feature>
<reference evidence="3 4" key="1">
    <citation type="submission" date="2012-04" db="EMBL/GenBank/DDBJ databases">
        <title>The Genome Sequence of Saprolegnia declina VS20.</title>
        <authorList>
            <consortium name="The Broad Institute Genome Sequencing Platform"/>
            <person name="Russ C."/>
            <person name="Nusbaum C."/>
            <person name="Tyler B."/>
            <person name="van West P."/>
            <person name="Dieguez-Uribeondo J."/>
            <person name="de Bruijn I."/>
            <person name="Tripathy S."/>
            <person name="Jiang R."/>
            <person name="Young S.K."/>
            <person name="Zeng Q."/>
            <person name="Gargeya S."/>
            <person name="Fitzgerald M."/>
            <person name="Haas B."/>
            <person name="Abouelleil A."/>
            <person name="Alvarado L."/>
            <person name="Arachchi H.M."/>
            <person name="Berlin A."/>
            <person name="Chapman S.B."/>
            <person name="Goldberg J."/>
            <person name="Griggs A."/>
            <person name="Gujja S."/>
            <person name="Hansen M."/>
            <person name="Howarth C."/>
            <person name="Imamovic A."/>
            <person name="Larimer J."/>
            <person name="McCowen C."/>
            <person name="Montmayeur A."/>
            <person name="Murphy C."/>
            <person name="Neiman D."/>
            <person name="Pearson M."/>
            <person name="Priest M."/>
            <person name="Roberts A."/>
            <person name="Saif S."/>
            <person name="Shea T."/>
            <person name="Sisk P."/>
            <person name="Sykes S."/>
            <person name="Wortman J."/>
            <person name="Nusbaum C."/>
            <person name="Birren B."/>
        </authorList>
    </citation>
    <scope>NUCLEOTIDE SEQUENCE [LARGE SCALE GENOMIC DNA]</scope>
    <source>
        <strain evidence="3 4">VS20</strain>
    </source>
</reference>
<dbReference type="Gene3D" id="3.80.10.10">
    <property type="entry name" value="Ribonuclease Inhibitor"/>
    <property type="match status" value="1"/>
</dbReference>
<dbReference type="InParanoid" id="T0R0X8"/>
<evidence type="ECO:0000313" key="3">
    <source>
        <dbReference type="EMBL" id="EQC25643.1"/>
    </source>
</evidence>
<keyword evidence="1" id="KW-0472">Membrane</keyword>
<dbReference type="RefSeq" id="XP_008620934.1">
    <property type="nucleotide sequence ID" value="XM_008622712.1"/>
</dbReference>
<feature type="chain" id="PRO_5004570173" evidence="2">
    <location>
        <begin position="17"/>
        <end position="293"/>
    </location>
</feature>
<accession>T0R0X8</accession>
<dbReference type="SUPFAM" id="SSF52058">
    <property type="entry name" value="L domain-like"/>
    <property type="match status" value="1"/>
</dbReference>
<evidence type="ECO:0000313" key="4">
    <source>
        <dbReference type="Proteomes" id="UP000030762"/>
    </source>
</evidence>
<evidence type="ECO:0000256" key="1">
    <source>
        <dbReference type="SAM" id="Phobius"/>
    </source>
</evidence>
<protein>
    <submittedName>
        <fullName evidence="3">Uncharacterized protein</fullName>
    </submittedName>
</protein>
<dbReference type="Proteomes" id="UP000030762">
    <property type="component" value="Unassembled WGS sequence"/>
</dbReference>
<name>T0R0X8_SAPDV</name>
<proteinExistence type="predicted"/>
<gene>
    <name evidence="3" type="ORF">SDRG_16498</name>
</gene>
<dbReference type="InterPro" id="IPR032675">
    <property type="entry name" value="LRR_dom_sf"/>
</dbReference>